<dbReference type="InterPro" id="IPR023780">
    <property type="entry name" value="Chromo_domain"/>
</dbReference>
<keyword evidence="1" id="KW-0812">Transmembrane</keyword>
<sequence>EIERILNHRQNKETKEDEYYVQWKGLPSTENEWVKTSDFQDLDIIRKYWNAGKRQRKNSHQFRRRLNCRLKLTNCITLPTLLKILLTVLISIN</sequence>
<dbReference type="AlphaFoldDB" id="A0A4P9YA21"/>
<protein>
    <recommendedName>
        <fullName evidence="2">Chromo domain-containing protein</fullName>
    </recommendedName>
</protein>
<accession>A0A4P9YA21</accession>
<dbReference type="Proteomes" id="UP000281549">
    <property type="component" value="Unassembled WGS sequence"/>
</dbReference>
<name>A0A4P9YA21_ROZAC</name>
<reference evidence="4" key="1">
    <citation type="journal article" date="2018" name="Nat. Microbiol.">
        <title>Leveraging single-cell genomics to expand the fungal tree of life.</title>
        <authorList>
            <person name="Ahrendt S.R."/>
            <person name="Quandt C.A."/>
            <person name="Ciobanu D."/>
            <person name="Clum A."/>
            <person name="Salamov A."/>
            <person name="Andreopoulos B."/>
            <person name="Cheng J.F."/>
            <person name="Woyke T."/>
            <person name="Pelin A."/>
            <person name="Henrissat B."/>
            <person name="Reynolds N.K."/>
            <person name="Benny G.L."/>
            <person name="Smith M.E."/>
            <person name="James T.Y."/>
            <person name="Grigoriev I.V."/>
        </authorList>
    </citation>
    <scope>NUCLEOTIDE SEQUENCE [LARGE SCALE GENOMIC DNA]</scope>
    <source>
        <strain evidence="4">CSF55</strain>
    </source>
</reference>
<dbReference type="Gene3D" id="2.40.50.40">
    <property type="match status" value="1"/>
</dbReference>
<organism evidence="3 4">
    <name type="scientific">Rozella allomycis (strain CSF55)</name>
    <dbReference type="NCBI Taxonomy" id="988480"/>
    <lineage>
        <taxon>Eukaryota</taxon>
        <taxon>Fungi</taxon>
        <taxon>Fungi incertae sedis</taxon>
        <taxon>Cryptomycota</taxon>
        <taxon>Cryptomycota incertae sedis</taxon>
        <taxon>Rozella</taxon>
    </lineage>
</organism>
<dbReference type="InterPro" id="IPR000953">
    <property type="entry name" value="Chromo/chromo_shadow_dom"/>
</dbReference>
<keyword evidence="1" id="KW-0472">Membrane</keyword>
<proteinExistence type="predicted"/>
<feature type="non-terminal residue" evidence="3">
    <location>
        <position position="1"/>
    </location>
</feature>
<dbReference type="Pfam" id="PF00385">
    <property type="entry name" value="Chromo"/>
    <property type="match status" value="1"/>
</dbReference>
<evidence type="ECO:0000313" key="4">
    <source>
        <dbReference type="Proteomes" id="UP000281549"/>
    </source>
</evidence>
<keyword evidence="1" id="KW-1133">Transmembrane helix</keyword>
<dbReference type="EMBL" id="ML007869">
    <property type="protein sequence ID" value="RKP15734.1"/>
    <property type="molecule type" value="Genomic_DNA"/>
</dbReference>
<gene>
    <name evidence="3" type="ORF">ROZALSC1DRAFT_18423</name>
</gene>
<feature type="domain" description="Chromo" evidence="2">
    <location>
        <begin position="1"/>
        <end position="60"/>
    </location>
</feature>
<feature type="transmembrane region" description="Helical" evidence="1">
    <location>
        <begin position="72"/>
        <end position="92"/>
    </location>
</feature>
<evidence type="ECO:0000259" key="2">
    <source>
        <dbReference type="PROSITE" id="PS50013"/>
    </source>
</evidence>
<dbReference type="SMART" id="SM00298">
    <property type="entry name" value="CHROMO"/>
    <property type="match status" value="1"/>
</dbReference>
<evidence type="ECO:0000313" key="3">
    <source>
        <dbReference type="EMBL" id="RKP15734.1"/>
    </source>
</evidence>
<dbReference type="InterPro" id="IPR016197">
    <property type="entry name" value="Chromo-like_dom_sf"/>
</dbReference>
<evidence type="ECO:0000256" key="1">
    <source>
        <dbReference type="SAM" id="Phobius"/>
    </source>
</evidence>
<dbReference type="SUPFAM" id="SSF54160">
    <property type="entry name" value="Chromo domain-like"/>
    <property type="match status" value="1"/>
</dbReference>
<dbReference type="PROSITE" id="PS50013">
    <property type="entry name" value="CHROMO_2"/>
    <property type="match status" value="1"/>
</dbReference>